<name>A0A7W5ZYS9_9SPHN</name>
<protein>
    <recommendedName>
        <fullName evidence="1">4Fe-4S ferredoxin-type domain-containing protein</fullName>
    </recommendedName>
</protein>
<organism evidence="2 3">
    <name type="scientific">Novosphingobium hassiacum</name>
    <dbReference type="NCBI Taxonomy" id="173676"/>
    <lineage>
        <taxon>Bacteria</taxon>
        <taxon>Pseudomonadati</taxon>
        <taxon>Pseudomonadota</taxon>
        <taxon>Alphaproteobacteria</taxon>
        <taxon>Sphingomonadales</taxon>
        <taxon>Sphingomonadaceae</taxon>
        <taxon>Novosphingobium</taxon>
    </lineage>
</organism>
<feature type="domain" description="4Fe-4S ferredoxin-type" evidence="1">
    <location>
        <begin position="43"/>
        <end position="73"/>
    </location>
</feature>
<gene>
    <name evidence="2" type="ORF">GGQ88_002915</name>
</gene>
<keyword evidence="3" id="KW-1185">Reference proteome</keyword>
<dbReference type="InterPro" id="IPR005560">
    <property type="entry name" value="Csp_YhjQ"/>
</dbReference>
<reference evidence="2 3" key="1">
    <citation type="submission" date="2020-08" db="EMBL/GenBank/DDBJ databases">
        <title>Genomic Encyclopedia of Type Strains, Phase IV (KMG-IV): sequencing the most valuable type-strain genomes for metagenomic binning, comparative biology and taxonomic classification.</title>
        <authorList>
            <person name="Goeker M."/>
        </authorList>
    </citation>
    <scope>NUCLEOTIDE SEQUENCE [LARGE SCALE GENOMIC DNA]</scope>
    <source>
        <strain evidence="2 3">DSM 14552</strain>
    </source>
</reference>
<dbReference type="CDD" id="cd08026">
    <property type="entry name" value="DUF326"/>
    <property type="match status" value="1"/>
</dbReference>
<evidence type="ECO:0000313" key="3">
    <source>
        <dbReference type="Proteomes" id="UP000562395"/>
    </source>
</evidence>
<dbReference type="PANTHER" id="PTHR37310:SF1">
    <property type="entry name" value="CYTOPLASMIC PROTEIN"/>
    <property type="match status" value="1"/>
</dbReference>
<dbReference type="Proteomes" id="UP000562395">
    <property type="component" value="Unassembled WGS sequence"/>
</dbReference>
<dbReference type="EMBL" id="JACICY010000007">
    <property type="protein sequence ID" value="MBB3861627.1"/>
    <property type="molecule type" value="Genomic_DNA"/>
</dbReference>
<dbReference type="Gene3D" id="1.20.1270.360">
    <property type="match status" value="1"/>
</dbReference>
<dbReference type="PROSITE" id="PS51379">
    <property type="entry name" value="4FE4S_FER_2"/>
    <property type="match status" value="1"/>
</dbReference>
<accession>A0A7W5ZYS9</accession>
<dbReference type="PANTHER" id="PTHR37310">
    <property type="entry name" value="CYTOPLASMIC PROTEIN-RELATED"/>
    <property type="match status" value="1"/>
</dbReference>
<dbReference type="RefSeq" id="WP_183614134.1">
    <property type="nucleotide sequence ID" value="NZ_JACICY010000007.1"/>
</dbReference>
<dbReference type="InterPro" id="IPR017896">
    <property type="entry name" value="4Fe4S_Fe-S-bd"/>
</dbReference>
<dbReference type="AlphaFoldDB" id="A0A7W5ZYS9"/>
<evidence type="ECO:0000313" key="2">
    <source>
        <dbReference type="EMBL" id="MBB3861627.1"/>
    </source>
</evidence>
<evidence type="ECO:0000259" key="1">
    <source>
        <dbReference type="PROSITE" id="PS51379"/>
    </source>
</evidence>
<dbReference type="Pfam" id="PF03860">
    <property type="entry name" value="Csp"/>
    <property type="match status" value="1"/>
</dbReference>
<comment type="caution">
    <text evidence="2">The sequence shown here is derived from an EMBL/GenBank/DDBJ whole genome shotgun (WGS) entry which is preliminary data.</text>
</comment>
<proteinExistence type="predicted"/>
<sequence>MSIEKMISEHPQVGDAYNESLGRAVKHAMYCSAICNSCADACLAEAMDMDQCVRTCLDCSDVCATTARIATRRTGSNRELIRAQLAVCIKACEICEAECGGHDNAHCRRCAQMCRECADDCRAALVDLDREVHEAA</sequence>
<dbReference type="InterPro" id="IPR044543">
    <property type="entry name" value="YHJQ-like"/>
</dbReference>